<feature type="compositionally biased region" description="Low complexity" evidence="1">
    <location>
        <begin position="64"/>
        <end position="79"/>
    </location>
</feature>
<evidence type="ECO:0000256" key="1">
    <source>
        <dbReference type="SAM" id="MobiDB-lite"/>
    </source>
</evidence>
<feature type="non-terminal residue" evidence="2">
    <location>
        <position position="1"/>
    </location>
</feature>
<dbReference type="AlphaFoldDB" id="A0A1E1WNR0"/>
<dbReference type="OrthoDB" id="6260541at2759"/>
<sequence length="144" mass="15524">HYPTSGPHSPAGSASVASVAGAGGAGGAAAWASKSRSSHNLSQPPDAFYQNLQAVHSQQALHNRWSSLRSSTGSSRPQSAHFAANQDQPPDSPLLQQANQNAMSARAAKLAEMSEEVTRRQQLQQMQQQQMQQQQIQQQQIQQQ</sequence>
<accession>A0A1E1WNR0</accession>
<proteinExistence type="predicted"/>
<reference evidence="2" key="1">
    <citation type="submission" date="2015-09" db="EMBL/GenBank/DDBJ databases">
        <title>De novo assembly of Pectinophora gossypiella (Pink Bollworm) gut transcriptome.</title>
        <authorList>
            <person name="Tassone E.E."/>
        </authorList>
    </citation>
    <scope>NUCLEOTIDE SEQUENCE</scope>
</reference>
<feature type="compositionally biased region" description="Polar residues" evidence="1">
    <location>
        <begin position="50"/>
        <end position="61"/>
    </location>
</feature>
<organism evidence="2">
    <name type="scientific">Pectinophora gossypiella</name>
    <name type="common">Cotton pink bollworm</name>
    <name type="synonym">Depressaria gossypiella</name>
    <dbReference type="NCBI Taxonomy" id="13191"/>
    <lineage>
        <taxon>Eukaryota</taxon>
        <taxon>Metazoa</taxon>
        <taxon>Ecdysozoa</taxon>
        <taxon>Arthropoda</taxon>
        <taxon>Hexapoda</taxon>
        <taxon>Insecta</taxon>
        <taxon>Pterygota</taxon>
        <taxon>Neoptera</taxon>
        <taxon>Endopterygota</taxon>
        <taxon>Lepidoptera</taxon>
        <taxon>Glossata</taxon>
        <taxon>Ditrysia</taxon>
        <taxon>Gelechioidea</taxon>
        <taxon>Gelechiidae</taxon>
        <taxon>Apatetrinae</taxon>
        <taxon>Pectinophora</taxon>
    </lineage>
</organism>
<feature type="region of interest" description="Disordered" evidence="1">
    <location>
        <begin position="1"/>
        <end position="144"/>
    </location>
</feature>
<protein>
    <submittedName>
        <fullName evidence="2">Uncharacterized protein</fullName>
    </submittedName>
</protein>
<dbReference type="EMBL" id="GDQN01002385">
    <property type="protein sequence ID" value="JAT88669.1"/>
    <property type="molecule type" value="Transcribed_RNA"/>
</dbReference>
<feature type="compositionally biased region" description="Low complexity" evidence="1">
    <location>
        <begin position="1"/>
        <end position="20"/>
    </location>
</feature>
<gene>
    <name evidence="2" type="ORF">g.4092</name>
</gene>
<name>A0A1E1WNR0_PECGO</name>
<feature type="compositionally biased region" description="Low complexity" evidence="1">
    <location>
        <begin position="121"/>
        <end position="144"/>
    </location>
</feature>
<feature type="non-terminal residue" evidence="2">
    <location>
        <position position="144"/>
    </location>
</feature>
<feature type="compositionally biased region" description="Low complexity" evidence="1">
    <location>
        <begin position="86"/>
        <end position="97"/>
    </location>
</feature>
<evidence type="ECO:0000313" key="2">
    <source>
        <dbReference type="EMBL" id="JAT88669.1"/>
    </source>
</evidence>